<evidence type="ECO:0000313" key="2">
    <source>
        <dbReference type="Proteomes" id="UP000274327"/>
    </source>
</evidence>
<gene>
    <name evidence="1" type="ORF">DS079_12110</name>
</gene>
<dbReference type="AlphaFoldDB" id="A0A426SIQ6"/>
<organism evidence="1 2">
    <name type="scientific">Brachybacterium paraconglomeratum</name>
    <dbReference type="NCBI Taxonomy" id="173362"/>
    <lineage>
        <taxon>Bacteria</taxon>
        <taxon>Bacillati</taxon>
        <taxon>Actinomycetota</taxon>
        <taxon>Actinomycetes</taxon>
        <taxon>Micrococcales</taxon>
        <taxon>Dermabacteraceae</taxon>
        <taxon>Brachybacterium</taxon>
    </lineage>
</organism>
<dbReference type="GeneID" id="78121765"/>
<dbReference type="SUPFAM" id="SSF55961">
    <property type="entry name" value="Bet v1-like"/>
    <property type="match status" value="1"/>
</dbReference>
<dbReference type="InterPro" id="IPR019587">
    <property type="entry name" value="Polyketide_cyclase/dehydratase"/>
</dbReference>
<protein>
    <recommendedName>
        <fullName evidence="3">SRPBCC family protein</fullName>
    </recommendedName>
</protein>
<evidence type="ECO:0008006" key="3">
    <source>
        <dbReference type="Google" id="ProtNLM"/>
    </source>
</evidence>
<dbReference type="InterPro" id="IPR023393">
    <property type="entry name" value="START-like_dom_sf"/>
</dbReference>
<dbReference type="EMBL" id="QOCI01000009">
    <property type="protein sequence ID" value="RRR18022.1"/>
    <property type="molecule type" value="Genomic_DNA"/>
</dbReference>
<sequence length="154" mass="16657">MTAPRFLLVHTVDAPPAAVWEVLTDIAGTPQVLTGVEEVEILTGGPYAEGTRWRETRSMLGMTGTMELEVVEAEPLQRTVIRSGVGEIGYRTVFTLRELVDGDTELRLESVAELPLRRGPRALVDGASARFGLAASKPTMAQDLADIAAARRAR</sequence>
<name>A0A426SIQ6_9MICO</name>
<comment type="caution">
    <text evidence="1">The sequence shown here is derived from an EMBL/GenBank/DDBJ whole genome shotgun (WGS) entry which is preliminary data.</text>
</comment>
<accession>A0A426SIQ6</accession>
<keyword evidence="2" id="KW-1185">Reference proteome</keyword>
<dbReference type="Gene3D" id="3.30.530.20">
    <property type="match status" value="1"/>
</dbReference>
<dbReference type="Pfam" id="PF10604">
    <property type="entry name" value="Polyketide_cyc2"/>
    <property type="match status" value="1"/>
</dbReference>
<proteinExistence type="predicted"/>
<dbReference type="Proteomes" id="UP000274327">
    <property type="component" value="Unassembled WGS sequence"/>
</dbReference>
<dbReference type="RefSeq" id="WP_126988057.1">
    <property type="nucleotide sequence ID" value="NZ_JALXWX010000066.1"/>
</dbReference>
<evidence type="ECO:0000313" key="1">
    <source>
        <dbReference type="EMBL" id="RRR18022.1"/>
    </source>
</evidence>
<reference evidence="1 2" key="1">
    <citation type="submission" date="2018-07" db="EMBL/GenBank/DDBJ databases">
        <title>Brachybacteriurn paraconglorneratum KCTC 9916.</title>
        <authorList>
            <person name="Li Y."/>
        </authorList>
    </citation>
    <scope>NUCLEOTIDE SEQUENCE [LARGE SCALE GENOMIC DNA]</scope>
    <source>
        <strain evidence="1 2">KCTC 9916</strain>
    </source>
</reference>